<feature type="region of interest" description="Disordered" evidence="1">
    <location>
        <begin position="608"/>
        <end position="681"/>
    </location>
</feature>
<dbReference type="AlphaFoldDB" id="A0AAD1XLL3"/>
<organism evidence="3 4">
    <name type="scientific">Euplotes crassus</name>
    <dbReference type="NCBI Taxonomy" id="5936"/>
    <lineage>
        <taxon>Eukaryota</taxon>
        <taxon>Sar</taxon>
        <taxon>Alveolata</taxon>
        <taxon>Ciliophora</taxon>
        <taxon>Intramacronucleata</taxon>
        <taxon>Spirotrichea</taxon>
        <taxon>Hypotrichia</taxon>
        <taxon>Euplotida</taxon>
        <taxon>Euplotidae</taxon>
        <taxon>Moneuplotes</taxon>
    </lineage>
</organism>
<comment type="caution">
    <text evidence="3">The sequence shown here is derived from an EMBL/GenBank/DDBJ whole genome shotgun (WGS) entry which is preliminary data.</text>
</comment>
<gene>
    <name evidence="3" type="ORF">ECRASSUSDP1_LOCUS16376</name>
</gene>
<proteinExistence type="predicted"/>
<dbReference type="Proteomes" id="UP001295684">
    <property type="component" value="Unassembled WGS sequence"/>
</dbReference>
<dbReference type="Gene3D" id="1.25.40.420">
    <property type="match status" value="1"/>
</dbReference>
<feature type="region of interest" description="Disordered" evidence="1">
    <location>
        <begin position="853"/>
        <end position="913"/>
    </location>
</feature>
<evidence type="ECO:0000256" key="1">
    <source>
        <dbReference type="SAM" id="MobiDB-lite"/>
    </source>
</evidence>
<feature type="domain" description="BACK" evidence="2">
    <location>
        <begin position="290"/>
        <end position="368"/>
    </location>
</feature>
<evidence type="ECO:0000313" key="4">
    <source>
        <dbReference type="Proteomes" id="UP001295684"/>
    </source>
</evidence>
<protein>
    <recommendedName>
        <fullName evidence="2">BACK domain-containing protein</fullName>
    </recommendedName>
</protein>
<feature type="compositionally biased region" description="Low complexity" evidence="1">
    <location>
        <begin position="876"/>
        <end position="890"/>
    </location>
</feature>
<dbReference type="EMBL" id="CAMPGE010016461">
    <property type="protein sequence ID" value="CAI2375016.1"/>
    <property type="molecule type" value="Genomic_DNA"/>
</dbReference>
<name>A0AAD1XLL3_EUPCR</name>
<feature type="compositionally biased region" description="Acidic residues" evidence="1">
    <location>
        <begin position="505"/>
        <end position="515"/>
    </location>
</feature>
<accession>A0AAD1XLL3</accession>
<feature type="compositionally biased region" description="Acidic residues" evidence="1">
    <location>
        <begin position="621"/>
        <end position="631"/>
    </location>
</feature>
<evidence type="ECO:0000259" key="2">
    <source>
        <dbReference type="Pfam" id="PF07707"/>
    </source>
</evidence>
<evidence type="ECO:0000313" key="3">
    <source>
        <dbReference type="EMBL" id="CAI2375016.1"/>
    </source>
</evidence>
<reference evidence="3" key="1">
    <citation type="submission" date="2023-07" db="EMBL/GenBank/DDBJ databases">
        <authorList>
            <consortium name="AG Swart"/>
            <person name="Singh M."/>
            <person name="Singh A."/>
            <person name="Seah K."/>
            <person name="Emmerich C."/>
        </authorList>
    </citation>
    <scope>NUCLEOTIDE SEQUENCE</scope>
    <source>
        <strain evidence="3">DP1</strain>
    </source>
</reference>
<feature type="compositionally biased region" description="Basic and acidic residues" evidence="1">
    <location>
        <begin position="648"/>
        <end position="681"/>
    </location>
</feature>
<dbReference type="InterPro" id="IPR011705">
    <property type="entry name" value="BACK"/>
</dbReference>
<sequence length="942" mass="109210">MLSNRRSQKVNCLYALNETYLKLQESDLQDESQYWTLLTSMMMDFCVFHLRYFLKWQRSQLLELANISLKIFEMMISKSIVYFFPDPYHDHTDVIEFLMEVKDFDNIFELFDHEKQLASNDENSRIEGEVVQDCFSWKIGAFKGNYFKETPPFAAEECYWSILLSYIKEEDDFLNVSLRMVNNPYEKRNEAYYKKEEYYYQLPDDFGIGYTGRSSQEVSSIGLAQHSLVYISAGVKLDERDDFDNIQLFPLICASKIPTLLAKIPKNVFLQEQESIQIFFYTKIKPTLSALLSYISKNFDLLHDDQKIALLSEDDLCILLRHKDISVGHEDQVLKAVCLWRIKRPIENDYSKVYSCINWNYCSLPCILKVLYKYKSVREDKYLKSFIEQEFLRRCKKSQDNSKVSMDPPRLRYKYIGGIKSLIPDEQKQFTPVLPFLVENHSKLFIERMFETIIDIMKTAKITKQNDEIITKAEPKRNLLGENEEEKRLSLKGSHFHESLSMSDESLESESDESAGNDHPDNLLANQEIFKQLQNPAVDIQELLQSYKLKKEICLKEKENLVNQLKNVERNHIHEIEPCRRLSNCENQNQEVISEVIANPFIHNNGCHPSGRKFQNNSPSEDQDQLEEPEPESLMITPQALKKNSPKGSEKEVFEVHHIKSSARHSEESKHLYNEEDKDSEKDNYIVSNSSIKERFSINGMGKANCSTSRNPKNNDAMNKILRDSIKVNSCADFEQNNEVAYNAAPVVLQTANFDENNNQTPDVSEIKKQSLKNNNFVEDNNLRAILNSKYSVPNRSPDGSLKNEMINGVGVKKSYQSFSRPEKLLCTPEALKDVFDNEFISKLRKEVEEIKNPKAQDNSRTPPYHKKPFQNHYSNIKTTNTTPNIQTPIASPKPSPTDLKIPKPPLNLHSPEAFNDITTSLFPNKIFQDPSSSQPLFKDLN</sequence>
<keyword evidence="4" id="KW-1185">Reference proteome</keyword>
<dbReference type="Pfam" id="PF07707">
    <property type="entry name" value="BACK"/>
    <property type="match status" value="1"/>
</dbReference>
<feature type="region of interest" description="Disordered" evidence="1">
    <location>
        <begin position="490"/>
        <end position="522"/>
    </location>
</feature>